<dbReference type="STRING" id="86105.NF27_IC00050"/>
<feature type="compositionally biased region" description="Basic and acidic residues" evidence="1">
    <location>
        <begin position="1859"/>
        <end position="1874"/>
    </location>
</feature>
<feature type="region of interest" description="Disordered" evidence="1">
    <location>
        <begin position="1858"/>
        <end position="1881"/>
    </location>
</feature>
<dbReference type="Proteomes" id="UP000031258">
    <property type="component" value="Unassembled WGS sequence"/>
</dbReference>
<name>A0A0C1MQT3_9RICK</name>
<accession>A0A0C1MQT3</accession>
<feature type="region of interest" description="Disordered" evidence="1">
    <location>
        <begin position="2037"/>
        <end position="2069"/>
    </location>
</feature>
<feature type="compositionally biased region" description="Basic and acidic residues" evidence="1">
    <location>
        <begin position="2051"/>
        <end position="2069"/>
    </location>
</feature>
<evidence type="ECO:0000313" key="2">
    <source>
        <dbReference type="EMBL" id="KIE04387.1"/>
    </source>
</evidence>
<comment type="caution">
    <text evidence="2">The sequence shown here is derived from an EMBL/GenBank/DDBJ whole genome shotgun (WGS) entry which is preliminary data.</text>
</comment>
<proteinExistence type="predicted"/>
<reference evidence="2 3" key="1">
    <citation type="submission" date="2014-11" db="EMBL/GenBank/DDBJ databases">
        <title>A Rickettsiales Symbiont of Amoebae With Ancient Features.</title>
        <authorList>
            <person name="Schulz F."/>
            <person name="Martijn J."/>
            <person name="Wascher F."/>
            <person name="Kostanjsek R."/>
            <person name="Ettema T.J."/>
            <person name="Horn M."/>
        </authorList>
    </citation>
    <scope>NUCLEOTIDE SEQUENCE [LARGE SCALE GENOMIC DNA]</scope>
    <source>
        <strain evidence="2 3">UWC36</strain>
    </source>
</reference>
<keyword evidence="3" id="KW-1185">Reference proteome</keyword>
<sequence>MYYMAEYHFAESEGMFLGYNTWSAPWSSLDVIEPYIKEYNISLPRENYVINLNGELVNLEHSYNNFTTPLSNNQTSINYLHPIFMDKLVMGEEGLNIFNTKSDIIIINVNDNEPAELKSELNISGKPAQLYIFSKSGFDIEDIKLSGIVKFALIAADFFNYYDKSEHYDANSPTLAEIQFDKNLTAINLKGNVSANNTVAEFYASSIHCQHGTLNFKDLNFFSKNSLNQLSNNPPLDFSTCSINVENIILEVPEAFTILSYNGSINAKQAKVTTLAPFSFSIGTINVVNALDIEAPEVIIDGTINATNFTVTAGKYLNHSPNKTNVNENFYWIAKDSNGKYTGIWDDNTKLGNVKGTIGFIGQHYYATSFPKCKGLNLELYGNFNNKFPPFSHSDSITDFITIYAPKHFIPFSNIANIRNVDIKCGSVYFAEDFYAVNVESIKIESGGIGIVWGKWQVSKEIRLIATRYGDRIQLGVVGLLQTLGNVFLSSEVVVLYESAQIDCGGLTEINYKFFFHPNRYSKIRTYDLILENLDREHCTGKGHLKLQFASIEVSNNAVIKESSMHIEAACSASVNRMFRDQSCTPSFINVKGNLYLDIKEAIIEESNIQAGQIINIGDNAPNILVKTSPSANGGCIPASFVGREGIYGKFNKIETGCLIRSTFYSNDAVSQLRAIAGYTANGVITAVKSDSLSLINNFQVVIAPDPSRPIRIDEQEARPAKKLNKKFFELKYSIIENVPKLGDSNDPNNAYYEYLYNERYTPLKSCNIDITYILRTLSFTPEMVGKIICDSNCQVELVKKALEEKLGFREISALDHSLRAYLISIGVYDKSLSERHCTEVKLLLDSGIEHASKLQLQIGIPPMQNQFHLIEKPFIWPVYEDFEGIKVLTPAVYFPKEMIFNAPARAGAFMMAGFWDVSINSLFSAGSLLGEQGHIKALDMAVVGELKKSGDGALILEVDRLAIASLMHTQTHYEYTYTQRLTYGALSAEKGEVTLLIKQDFLLQAAKLKGKITAQVGGDIIAVPGRDISGYQRYYDDGYVKFASLRNVLNTFEGEIRFSSGGNQYYEGLVIEGNSVVNFLSEKGGINLVVAKDFDYSESYEEDEGFFSSESIHHVRYQERAIGNQIGESKNPLRELNVISHGDIALYAAKVYTKKLYMEAGVNNPEKANVVLGSVGLQSFEQTTVEKSGLGFGNGMVGIKTTTKVTQNSRVNQEPSVIVIVGDKDDPTDNTAYIVTNGKYTQLSSHINHETGKFVIIAPGGIEIGANDNERVNIVHTIKEMVGFGVSATKEEIGLKMGVEIKESYRERVDFIPIQSSITAKQLELHSKNGYLHTKGAILTYQDALIKGLGHIDEPAERRSSQLNKDFSASLHLKLGFRSSLSNAIDSTKDTFQSNVATPEGAINAVFKAYNMLVNWAKFITMPVQGGMYIHGKIKKERLEITRVEPVVSEFTSFGNTTHETDKIYFKGTRIIGYKWYVRAKDVHLAAAFSSYEESRSGSSGEIIIPLGGGIIPSLSVTPISKNKGSVQNYHMLQVMIKDEIIFDIGGPVNIEGGYMEADKIIMNAKSLVLNSVQRLAESKSSGFSLSGSDITAINTALTGGGGYYGRSETKWVEEIAGIIGKEKLELVINETLKIAGAVIANAERNENGTYTDKGKLYIKAAEVIAESIYGYDEGALLGASYSSGSGSGNSFVGASYGAQFGYTDKEQEVKAGLGGGTIDAPLNGEYSRDINNLKHESGTVIDPINAQYTEFNWGAFKDAYSEDGKFSFSKLGEHMAKSFKNSYYDILDSMPESLAYKMPHKKLDKNIDKAIKDILDNDKSLGEKEQAALKKLSRDMQDSIPENKAEITREALLGTSDKAKETKAREEKEHETLTGVRKPGEPLDMGTIYACNSDCIKAQPMKKLANKINTAAETYRKFEQEHPTLAHHGLTLANAAIQTLLFGLAGTINVVKGEIINRGIDKLAGEEINKVINQLIDSASWGFKQGLPGLTEEEARTLGSASVMLGIGITQGTTAIKSIIKDIGKPHIVHKVDLSEQPKSKSKVNNEGVNKKKEDISAKDSKPETEAHVKDLNSLKVKEVLDKLGWELPQEALNKIPRDLKFVKANREGVGIRIQDSEKGASVIRIDKGNPSNDYLHQQVDHVRINYNGQVIGRDGKPILQTDKTPRPREAPEAHIPLSEWLQWKEWNKP</sequence>
<organism evidence="2 3">
    <name type="scientific">Candidatus Jidaibacter acanthamoebae</name>
    <dbReference type="NCBI Taxonomy" id="86105"/>
    <lineage>
        <taxon>Bacteria</taxon>
        <taxon>Pseudomonadati</taxon>
        <taxon>Pseudomonadota</taxon>
        <taxon>Alphaproteobacteria</taxon>
        <taxon>Rickettsiales</taxon>
        <taxon>Candidatus Midichloriaceae</taxon>
        <taxon>Candidatus Jidaibacter</taxon>
    </lineage>
</organism>
<evidence type="ECO:0000313" key="3">
    <source>
        <dbReference type="Proteomes" id="UP000031258"/>
    </source>
</evidence>
<protein>
    <submittedName>
        <fullName evidence="2">Uncharacterized protein</fullName>
    </submittedName>
</protein>
<dbReference type="Gene3D" id="2.160.20.10">
    <property type="entry name" value="Single-stranded right-handed beta-helix, Pectin lyase-like"/>
    <property type="match status" value="1"/>
</dbReference>
<dbReference type="InterPro" id="IPR012334">
    <property type="entry name" value="Pectin_lyas_fold"/>
</dbReference>
<dbReference type="EMBL" id="JSWE01000196">
    <property type="protein sequence ID" value="KIE04387.1"/>
    <property type="molecule type" value="Genomic_DNA"/>
</dbReference>
<evidence type="ECO:0000256" key="1">
    <source>
        <dbReference type="SAM" id="MobiDB-lite"/>
    </source>
</evidence>
<gene>
    <name evidence="2" type="ORF">NF27_IC00050</name>
</gene>